<evidence type="ECO:0000259" key="5">
    <source>
        <dbReference type="SMART" id="SM00563"/>
    </source>
</evidence>
<proteinExistence type="inferred from homology"/>
<dbReference type="SMART" id="SM00563">
    <property type="entry name" value="PlsC"/>
    <property type="match status" value="1"/>
</dbReference>
<comment type="similarity">
    <text evidence="1">Belongs to the 1-acyl-sn-glycerol-3-phosphate acyltransferase family.</text>
</comment>
<name>A0A9P0AUS7_BRAAE</name>
<dbReference type="Pfam" id="PF16076">
    <property type="entry name" value="Acyltransf_C"/>
    <property type="match status" value="1"/>
</dbReference>
<evidence type="ECO:0000256" key="3">
    <source>
        <dbReference type="ARBA" id="ARBA00023315"/>
    </source>
</evidence>
<feature type="domain" description="Phospholipid/glycerol acyltransferase" evidence="5">
    <location>
        <begin position="77"/>
        <end position="204"/>
    </location>
</feature>
<dbReference type="OrthoDB" id="186786at2759"/>
<reference evidence="6" key="1">
    <citation type="submission" date="2021-12" db="EMBL/GenBank/DDBJ databases">
        <authorList>
            <person name="King R."/>
        </authorList>
    </citation>
    <scope>NUCLEOTIDE SEQUENCE</scope>
</reference>
<dbReference type="Pfam" id="PF01553">
    <property type="entry name" value="Acyltransferase"/>
    <property type="match status" value="1"/>
</dbReference>
<dbReference type="SUPFAM" id="SSF69593">
    <property type="entry name" value="Glycerol-3-phosphate (1)-acyltransferase"/>
    <property type="match status" value="1"/>
</dbReference>
<keyword evidence="4" id="KW-1133">Transmembrane helix</keyword>
<keyword evidence="7" id="KW-1185">Reference proteome</keyword>
<dbReference type="AlphaFoldDB" id="A0A9P0AUS7"/>
<dbReference type="GO" id="GO:0016746">
    <property type="term" value="F:acyltransferase activity"/>
    <property type="evidence" value="ECO:0007669"/>
    <property type="project" value="UniProtKB-KW"/>
</dbReference>
<protein>
    <recommendedName>
        <fullName evidence="5">Phospholipid/glycerol acyltransferase domain-containing protein</fullName>
    </recommendedName>
</protein>
<keyword evidence="4" id="KW-0472">Membrane</keyword>
<keyword evidence="2" id="KW-0808">Transferase</keyword>
<dbReference type="PANTHER" id="PTHR10983:SF16">
    <property type="entry name" value="LYSOCARDIOLIPIN ACYLTRANSFERASE 1"/>
    <property type="match status" value="1"/>
</dbReference>
<evidence type="ECO:0000256" key="2">
    <source>
        <dbReference type="ARBA" id="ARBA00022679"/>
    </source>
</evidence>
<dbReference type="CDD" id="cd07990">
    <property type="entry name" value="LPLAT_LCLAT1-like"/>
    <property type="match status" value="1"/>
</dbReference>
<evidence type="ECO:0000256" key="1">
    <source>
        <dbReference type="ARBA" id="ARBA00008655"/>
    </source>
</evidence>
<evidence type="ECO:0000256" key="4">
    <source>
        <dbReference type="SAM" id="Phobius"/>
    </source>
</evidence>
<evidence type="ECO:0000313" key="6">
    <source>
        <dbReference type="EMBL" id="CAH0548943.1"/>
    </source>
</evidence>
<dbReference type="EMBL" id="OV121141">
    <property type="protein sequence ID" value="CAH0548943.1"/>
    <property type="molecule type" value="Genomic_DNA"/>
</dbReference>
<dbReference type="InterPro" id="IPR032098">
    <property type="entry name" value="Acyltransf_C"/>
</dbReference>
<dbReference type="PANTHER" id="PTHR10983">
    <property type="entry name" value="1-ACYLGLYCEROL-3-PHOSPHATE ACYLTRANSFERASE-RELATED"/>
    <property type="match status" value="1"/>
</dbReference>
<organism evidence="6 7">
    <name type="scientific">Brassicogethes aeneus</name>
    <name type="common">Rape pollen beetle</name>
    <name type="synonym">Meligethes aeneus</name>
    <dbReference type="NCBI Taxonomy" id="1431903"/>
    <lineage>
        <taxon>Eukaryota</taxon>
        <taxon>Metazoa</taxon>
        <taxon>Ecdysozoa</taxon>
        <taxon>Arthropoda</taxon>
        <taxon>Hexapoda</taxon>
        <taxon>Insecta</taxon>
        <taxon>Pterygota</taxon>
        <taxon>Neoptera</taxon>
        <taxon>Endopterygota</taxon>
        <taxon>Coleoptera</taxon>
        <taxon>Polyphaga</taxon>
        <taxon>Cucujiformia</taxon>
        <taxon>Nitidulidae</taxon>
        <taxon>Meligethinae</taxon>
        <taxon>Brassicogethes</taxon>
    </lineage>
</organism>
<sequence>MLIGWIYSYLWYSSILAGYAVLFCPLLPLMFISNKLYRYVTDVLFNFWQFYPTALLEILCGCNIQVTGDPIVAGETSLIIMNHRTRTDWNFLWPTVYHAVQGPGRLMHSTKFVLKEVIRHIPGPGWVMQLACFAYIRRYWTEDMRTLQKYLDYVSDLNYKFSLILFPEGTDFTESTKSSSDRFAEKNNLPKYDYLLHPRTTGFAYITSEMLLRKTLDAVYDATIIYPDIVPQNEKMLFNGHFPKQVFVHFVRYSSSMLPMEEKYLKQFLEKRWQDKEKTLKEFHMTGQFLHGKLQKNPNTWELWFALTFWSLLPYVALYFFFTVNHFRNIVIYHSILLLLINFLADGFQMFEIALYNMKKCFYRKGNKEHF</sequence>
<dbReference type="Proteomes" id="UP001154078">
    <property type="component" value="Chromosome 10"/>
</dbReference>
<keyword evidence="4" id="KW-0812">Transmembrane</keyword>
<keyword evidence="3" id="KW-0012">Acyltransferase</keyword>
<feature type="transmembrane region" description="Helical" evidence="4">
    <location>
        <begin position="6"/>
        <end position="29"/>
    </location>
</feature>
<accession>A0A9P0AUS7</accession>
<feature type="transmembrane region" description="Helical" evidence="4">
    <location>
        <begin position="303"/>
        <end position="324"/>
    </location>
</feature>
<dbReference type="InterPro" id="IPR002123">
    <property type="entry name" value="Plipid/glycerol_acylTrfase"/>
</dbReference>
<dbReference type="GO" id="GO:0005783">
    <property type="term" value="C:endoplasmic reticulum"/>
    <property type="evidence" value="ECO:0007669"/>
    <property type="project" value="TreeGrafter"/>
</dbReference>
<evidence type="ECO:0000313" key="7">
    <source>
        <dbReference type="Proteomes" id="UP001154078"/>
    </source>
</evidence>
<gene>
    <name evidence="6" type="ORF">MELIAE_LOCUS2282</name>
</gene>
<feature type="transmembrane region" description="Helical" evidence="4">
    <location>
        <begin position="330"/>
        <end position="355"/>
    </location>
</feature>
<dbReference type="GO" id="GO:0036149">
    <property type="term" value="P:phosphatidylinositol acyl-chain remodeling"/>
    <property type="evidence" value="ECO:0007669"/>
    <property type="project" value="TreeGrafter"/>
</dbReference>